<proteinExistence type="predicted"/>
<evidence type="ECO:0000256" key="1">
    <source>
        <dbReference type="SAM" id="MobiDB-lite"/>
    </source>
</evidence>
<accession>A0A2N9AM67</accession>
<gene>
    <name evidence="2" type="ORF">TK0001_1855</name>
</gene>
<protein>
    <submittedName>
        <fullName evidence="2">Uncharacterized protein</fullName>
    </submittedName>
</protein>
<organism evidence="2 3">
    <name type="scientific">Methylorubrum extorquens</name>
    <name type="common">Methylobacterium dichloromethanicum</name>
    <name type="synonym">Methylobacterium extorquens</name>
    <dbReference type="NCBI Taxonomy" id="408"/>
    <lineage>
        <taxon>Bacteria</taxon>
        <taxon>Pseudomonadati</taxon>
        <taxon>Pseudomonadota</taxon>
        <taxon>Alphaproteobacteria</taxon>
        <taxon>Hyphomicrobiales</taxon>
        <taxon>Methylobacteriaceae</taxon>
        <taxon>Methylorubrum</taxon>
    </lineage>
</organism>
<dbReference type="EMBL" id="LT962688">
    <property type="protein sequence ID" value="SOR28457.1"/>
    <property type="molecule type" value="Genomic_DNA"/>
</dbReference>
<dbReference type="Proteomes" id="UP000233769">
    <property type="component" value="Chromosome tk0001"/>
</dbReference>
<feature type="region of interest" description="Disordered" evidence="1">
    <location>
        <begin position="1"/>
        <end position="53"/>
    </location>
</feature>
<name>A0A2N9AM67_METEX</name>
<evidence type="ECO:0000313" key="2">
    <source>
        <dbReference type="EMBL" id="SOR28457.1"/>
    </source>
</evidence>
<reference evidence="3" key="1">
    <citation type="submission" date="2017-10" db="EMBL/GenBank/DDBJ databases">
        <authorList>
            <person name="Regsiter A."/>
            <person name="William W."/>
        </authorList>
    </citation>
    <scope>NUCLEOTIDE SEQUENCE [LARGE SCALE GENOMIC DNA]</scope>
</reference>
<dbReference type="AlphaFoldDB" id="A0A2N9AM67"/>
<evidence type="ECO:0000313" key="3">
    <source>
        <dbReference type="Proteomes" id="UP000233769"/>
    </source>
</evidence>
<sequence>MLRSGLAQRDQCAERANRRSKNACQRDGNGRDWRKLLWPQQPKSAKGEEPTAYAAQQCDDDATFDERFAHPSHLGRAAI</sequence>